<dbReference type="SUPFAM" id="SSF56436">
    <property type="entry name" value="C-type lectin-like"/>
    <property type="match status" value="1"/>
</dbReference>
<accession>A0A8B8D4N4</accession>
<dbReference type="InterPro" id="IPR001304">
    <property type="entry name" value="C-type_lectin-like"/>
</dbReference>
<dbReference type="KEGG" id="cvn:111123984"/>
<keyword evidence="1" id="KW-1015">Disulfide bond</keyword>
<dbReference type="RefSeq" id="XP_022322499.1">
    <property type="nucleotide sequence ID" value="XM_022466791.1"/>
</dbReference>
<dbReference type="InterPro" id="IPR018378">
    <property type="entry name" value="C-type_lectin_CS"/>
</dbReference>
<proteinExistence type="predicted"/>
<feature type="domain" description="C-type lectin" evidence="2">
    <location>
        <begin position="1"/>
        <end position="96"/>
    </location>
</feature>
<name>A0A8B8D4N4_CRAVI</name>
<dbReference type="Gene3D" id="3.10.100.10">
    <property type="entry name" value="Mannose-Binding Protein A, subunit A"/>
    <property type="match status" value="1"/>
</dbReference>
<dbReference type="PROSITE" id="PS00615">
    <property type="entry name" value="C_TYPE_LECTIN_1"/>
    <property type="match status" value="1"/>
</dbReference>
<sequence length="102" mass="11700">MNWFEAQVMCRRQGTYLLQINDANENNWVSRTFPNDLGMTGKWVTFSTGKSDYTNWDRGEPNNRGGNQHCACNNLQGRLGRWDDIGCLFKLQVLCEASGTEF</sequence>
<dbReference type="PANTHER" id="PTHR22803">
    <property type="entry name" value="MANNOSE, PHOSPHOLIPASE, LECTIN RECEPTOR RELATED"/>
    <property type="match status" value="1"/>
</dbReference>
<organism evidence="3 4">
    <name type="scientific">Crassostrea virginica</name>
    <name type="common">Eastern oyster</name>
    <dbReference type="NCBI Taxonomy" id="6565"/>
    <lineage>
        <taxon>Eukaryota</taxon>
        <taxon>Metazoa</taxon>
        <taxon>Spiralia</taxon>
        <taxon>Lophotrochozoa</taxon>
        <taxon>Mollusca</taxon>
        <taxon>Bivalvia</taxon>
        <taxon>Autobranchia</taxon>
        <taxon>Pteriomorphia</taxon>
        <taxon>Ostreida</taxon>
        <taxon>Ostreoidea</taxon>
        <taxon>Ostreidae</taxon>
        <taxon>Crassostrea</taxon>
    </lineage>
</organism>
<gene>
    <name evidence="4" type="primary">LOC111123984</name>
</gene>
<dbReference type="Proteomes" id="UP000694844">
    <property type="component" value="Chromosome 1"/>
</dbReference>
<reference evidence="3" key="1">
    <citation type="submission" date="2024-06" db="UniProtKB">
        <authorList>
            <consortium name="RefSeq"/>
        </authorList>
    </citation>
    <scope>NUCLEOTIDE SEQUENCE [LARGE SCALE GENOMIC DNA]</scope>
</reference>
<dbReference type="GeneID" id="111123984"/>
<dbReference type="AlphaFoldDB" id="A0A8B8D4N4"/>
<reference evidence="4" key="2">
    <citation type="submission" date="2025-08" db="UniProtKB">
        <authorList>
            <consortium name="RefSeq"/>
        </authorList>
    </citation>
    <scope>IDENTIFICATION</scope>
    <source>
        <tissue evidence="4">Whole sample</tissue>
    </source>
</reference>
<dbReference type="OrthoDB" id="6133475at2759"/>
<dbReference type="CDD" id="cd00037">
    <property type="entry name" value="CLECT"/>
    <property type="match status" value="1"/>
</dbReference>
<dbReference type="InterPro" id="IPR050111">
    <property type="entry name" value="C-type_lectin/snaclec_domain"/>
</dbReference>
<evidence type="ECO:0000313" key="3">
    <source>
        <dbReference type="Proteomes" id="UP000694844"/>
    </source>
</evidence>
<dbReference type="PROSITE" id="PS50041">
    <property type="entry name" value="C_TYPE_LECTIN_2"/>
    <property type="match status" value="1"/>
</dbReference>
<dbReference type="Pfam" id="PF00059">
    <property type="entry name" value="Lectin_C"/>
    <property type="match status" value="1"/>
</dbReference>
<evidence type="ECO:0000259" key="2">
    <source>
        <dbReference type="PROSITE" id="PS50041"/>
    </source>
</evidence>
<evidence type="ECO:0000313" key="4">
    <source>
        <dbReference type="RefSeq" id="XP_022322499.1"/>
    </source>
</evidence>
<dbReference type="InterPro" id="IPR016186">
    <property type="entry name" value="C-type_lectin-like/link_sf"/>
</dbReference>
<keyword evidence="3" id="KW-1185">Reference proteome</keyword>
<dbReference type="SMART" id="SM00034">
    <property type="entry name" value="CLECT"/>
    <property type="match status" value="1"/>
</dbReference>
<dbReference type="InterPro" id="IPR016187">
    <property type="entry name" value="CTDL_fold"/>
</dbReference>
<evidence type="ECO:0000256" key="1">
    <source>
        <dbReference type="ARBA" id="ARBA00023157"/>
    </source>
</evidence>
<protein>
    <submittedName>
        <fullName evidence="4">Hepatic lectin-like</fullName>
    </submittedName>
</protein>